<name>A0A3S0HAV1_9BACT</name>
<dbReference type="InterPro" id="IPR013783">
    <property type="entry name" value="Ig-like_fold"/>
</dbReference>
<dbReference type="Pfam" id="PF13585">
    <property type="entry name" value="CHU_C"/>
    <property type="match status" value="1"/>
</dbReference>
<dbReference type="OrthoDB" id="1123245at2"/>
<protein>
    <submittedName>
        <fullName evidence="2">Gliding motility-associated C-terminal domain-containing protein</fullName>
    </submittedName>
</protein>
<evidence type="ECO:0000256" key="1">
    <source>
        <dbReference type="SAM" id="Phobius"/>
    </source>
</evidence>
<dbReference type="Proteomes" id="UP000282184">
    <property type="component" value="Unassembled WGS sequence"/>
</dbReference>
<organism evidence="2 3">
    <name type="scientific">Hymenobacter gummosus</name>
    <dbReference type="NCBI Taxonomy" id="1776032"/>
    <lineage>
        <taxon>Bacteria</taxon>
        <taxon>Pseudomonadati</taxon>
        <taxon>Bacteroidota</taxon>
        <taxon>Cytophagia</taxon>
        <taxon>Cytophagales</taxon>
        <taxon>Hymenobacteraceae</taxon>
        <taxon>Hymenobacter</taxon>
    </lineage>
</organism>
<dbReference type="AlphaFoldDB" id="A0A3S0HAV1"/>
<sequence>MWNRRRLRIYLCGSPAAPSGEIDKSLAGQYDFCAARRYLLALVSVYRLSTSPFPSAMAPLILRRLFFLLGLLPLLGLLAPARASHIRAGDIQVKTDTTAARNPLRVFCKMVTYNDPTSGANHQLDDVYVYFGDNTRAQVPRASHVNIGNNIYRDIYYFEHTYNAPGRYVISHVGELRADAIRNIPFSNTRSFYIGTQITIDPLLGVNRSPVLNAPAVDRATSGQVFLHNPAASDADGDSLAFKLLICQYEPRAASGITQPSPLNLPGYTYPEVASGGVQVPFPGPPVGQPGQAARLDLNERDGLLVWNAPNLQGDYNVAFKVEEWRRDAFGARRKLGEVIRDMQITVAATNNTRPTVLIPRDTCVVAGTSLVRNVRATDPDNHNIRLTAFGGVLPPATFVQTLNQPGRAAGRFSWSTSCTDVASDPHIIVFRAEDQPAAGVSLVDIRPWLVTVVGPPPTNLQARLQAGNRVQLTWDRYFCQNATRILIYRKVSSSAWRPGDCETGIPARAGYTQVGAVAANLATFLDDNGGRGLARGQTYCYRIYAEFPRPAGGASIASQEACLPVPGRSMQFTNVTVDRTDAVNGQITVRWTKPAPAAAFPAPAGYRLSRGVGLPPTTYTPVRTFTNLDDTVHVDPGLNTLDHAYTYRLDFFFTPAPGAPETVESAGPASSVRTEIIPNPGPTSTIEVRWRHDVPWDNAGSRTRIYRKVAGAPAYSLLTATATSTASGGSFIDRDPALRLNTTYCYYVETEGGYPAPSPLVGLRNLSQEQCVPLMPRLCRPVLTLQGPDCERLGEQARQYPSPLPRPLTYTNTLSWTLSSLPTGCHGRVVEYRVLYSPACDSTAFQEIGRTATTSFSHGGLSSAAGCYRVLAVDSAGVTAASNIAQGDNCRVFVLPNIFTPDNDQRNDVFRPLFASPVVGARVKIFNRWGAQVFEGKAGTDLTLWDGGGARSAESGGRDTGAKAAAGTYYYHIEVEFADRAHSRQVFKSWVEIVR</sequence>
<evidence type="ECO:0000313" key="3">
    <source>
        <dbReference type="Proteomes" id="UP000282184"/>
    </source>
</evidence>
<evidence type="ECO:0000313" key="2">
    <source>
        <dbReference type="EMBL" id="RTQ51573.1"/>
    </source>
</evidence>
<proteinExistence type="predicted"/>
<dbReference type="Gene3D" id="2.60.40.10">
    <property type="entry name" value="Immunoglobulins"/>
    <property type="match status" value="1"/>
</dbReference>
<keyword evidence="1" id="KW-0812">Transmembrane</keyword>
<keyword evidence="3" id="KW-1185">Reference proteome</keyword>
<reference evidence="2 3" key="1">
    <citation type="submission" date="2018-12" db="EMBL/GenBank/DDBJ databases">
        <title>Hymenobacter gummosus sp. nov., isolated from a spring.</title>
        <authorList>
            <person name="Nie L."/>
        </authorList>
    </citation>
    <scope>NUCLEOTIDE SEQUENCE [LARGE SCALE GENOMIC DNA]</scope>
    <source>
        <strain evidence="2 3">KCTC 52166</strain>
    </source>
</reference>
<keyword evidence="1" id="KW-0472">Membrane</keyword>
<dbReference type="EMBL" id="RXOF01000003">
    <property type="protein sequence ID" value="RTQ51573.1"/>
    <property type="molecule type" value="Genomic_DNA"/>
</dbReference>
<keyword evidence="1" id="KW-1133">Transmembrane helix</keyword>
<gene>
    <name evidence="2" type="ORF">EJV47_07170</name>
</gene>
<feature type="transmembrane region" description="Helical" evidence="1">
    <location>
        <begin position="65"/>
        <end position="83"/>
    </location>
</feature>
<comment type="caution">
    <text evidence="2">The sequence shown here is derived from an EMBL/GenBank/DDBJ whole genome shotgun (WGS) entry which is preliminary data.</text>
</comment>
<accession>A0A3S0HAV1</accession>